<evidence type="ECO:0000256" key="3">
    <source>
        <dbReference type="ARBA" id="ARBA00007222"/>
    </source>
</evidence>
<feature type="transmembrane region" description="Helical" evidence="12">
    <location>
        <begin position="129"/>
        <end position="150"/>
    </location>
</feature>
<evidence type="ECO:0000256" key="7">
    <source>
        <dbReference type="ARBA" id="ARBA00022989"/>
    </source>
</evidence>
<dbReference type="RefSeq" id="WP_259612223.1">
    <property type="nucleotide sequence ID" value="NZ_CP091139.2"/>
</dbReference>
<dbReference type="InterPro" id="IPR003342">
    <property type="entry name" value="ArnT-like_N"/>
</dbReference>
<keyword evidence="5" id="KW-0808">Transferase</keyword>
<evidence type="ECO:0000256" key="11">
    <source>
        <dbReference type="SAM" id="MobiDB-lite"/>
    </source>
</evidence>
<evidence type="ECO:0000259" key="13">
    <source>
        <dbReference type="Pfam" id="PF02366"/>
    </source>
</evidence>
<evidence type="ECO:0000256" key="6">
    <source>
        <dbReference type="ARBA" id="ARBA00022692"/>
    </source>
</evidence>
<feature type="region of interest" description="Disordered" evidence="11">
    <location>
        <begin position="474"/>
        <end position="549"/>
    </location>
</feature>
<evidence type="ECO:0000256" key="2">
    <source>
        <dbReference type="ARBA" id="ARBA00004922"/>
    </source>
</evidence>
<feature type="transmembrane region" description="Helical" evidence="12">
    <location>
        <begin position="247"/>
        <end position="265"/>
    </location>
</feature>
<name>A0ABY5NKB5_9MICO</name>
<evidence type="ECO:0000256" key="8">
    <source>
        <dbReference type="ARBA" id="ARBA00023136"/>
    </source>
</evidence>
<comment type="similarity">
    <text evidence="3">Belongs to the glycosyltransferase 39 family.</text>
</comment>
<sequence>MTATVDALLAETRPSHFDRWCARVRHTPVLRRRIDVLAPVFVTLLAAVLRLWNLGHPHALVFDETYYVKDAWSQWNLGYPADWPSDADKGFVAGATNTFLDTGSFVVHPPLGKWFIGLGMWLFGPDSSVGWRIAAALFGTATVLLVYLLARRLTRSTVFATVAGLLMAIDGLGIVLSRVSLLDIFLTFFSVLAVLFLVYDHEWHRIRLARRLGADPERSPWGPVLWGRPWLLAAGAAAGAATAVKWSGLYTLAAIGIYVVVSDALARRRVGLPLWPWGALAQGAASFVLLVPIAVIVYLASWTGWLVTDGGYDRHAADAAPATGLFAWVPLTLQSLWIYHQAIYAFHVGLTTPHSYASPAWQWPLPAADLDVLASGSGGAERMLVAEHLCAVDLVDPEPDHLVGGDRRVGVPDHRLHPAPELATRGRAHRAGRRLPALVAVPRADDLPVLHDRDAAVHGAGADVRACARSLVSAPRRSGDGSPGSGSCGSSSSWSSSFPPSGTRCGRPRTCRTSSGCCTTGSRAGSERYPRLCDCPHREGRSARDRRAP</sequence>
<organism evidence="14 15">
    <name type="scientific">Microbacterium elymi</name>
    <dbReference type="NCBI Taxonomy" id="2909587"/>
    <lineage>
        <taxon>Bacteria</taxon>
        <taxon>Bacillati</taxon>
        <taxon>Actinomycetota</taxon>
        <taxon>Actinomycetes</taxon>
        <taxon>Micrococcales</taxon>
        <taxon>Microbacteriaceae</taxon>
        <taxon>Microbacterium</taxon>
    </lineage>
</organism>
<feature type="compositionally biased region" description="Basic and acidic residues" evidence="11">
    <location>
        <begin position="525"/>
        <end position="549"/>
    </location>
</feature>
<keyword evidence="4" id="KW-0328">Glycosyltransferase</keyword>
<evidence type="ECO:0000256" key="10">
    <source>
        <dbReference type="ARBA" id="ARBA00093644"/>
    </source>
</evidence>
<keyword evidence="7 12" id="KW-1133">Transmembrane helix</keyword>
<comment type="subcellular location">
    <subcellularLocation>
        <location evidence="1">Endomembrane system</location>
        <topology evidence="1">Multi-pass membrane protein</topology>
    </subcellularLocation>
</comment>
<feature type="compositionally biased region" description="Low complexity" evidence="11">
    <location>
        <begin position="488"/>
        <end position="505"/>
    </location>
</feature>
<accession>A0ABY5NKB5</accession>
<dbReference type="InterPro" id="IPR027005">
    <property type="entry name" value="PMT-like"/>
</dbReference>
<protein>
    <recommendedName>
        <fullName evidence="9">Polyprenol-phosphate-mannose--protein mannosyltransferase</fullName>
    </recommendedName>
    <alternativeName>
        <fullName evidence="10">Protein O-mannosyltransferase</fullName>
    </alternativeName>
</protein>
<evidence type="ECO:0000256" key="4">
    <source>
        <dbReference type="ARBA" id="ARBA00022676"/>
    </source>
</evidence>
<keyword evidence="15" id="KW-1185">Reference proteome</keyword>
<reference evidence="14" key="1">
    <citation type="submission" date="2022-01" db="EMBL/GenBank/DDBJ databases">
        <title>Microbacterium eymi and Microbacterium rhizovicinus sp. nov., isolated from the rhizospheric soil of Elymus tsukushiensis, a plant native to the Dokdo Islands, Republic of Korea.</title>
        <authorList>
            <person name="Hwang Y.J."/>
        </authorList>
    </citation>
    <scope>NUCLEOTIDE SEQUENCE</scope>
    <source>
        <strain evidence="14">KUDC0405</strain>
    </source>
</reference>
<evidence type="ECO:0000313" key="15">
    <source>
        <dbReference type="Proteomes" id="UP001054811"/>
    </source>
</evidence>
<dbReference type="Pfam" id="PF02366">
    <property type="entry name" value="PMT"/>
    <property type="match status" value="1"/>
</dbReference>
<keyword evidence="8 12" id="KW-0472">Membrane</keyword>
<feature type="transmembrane region" description="Helical" evidence="12">
    <location>
        <begin position="181"/>
        <end position="199"/>
    </location>
</feature>
<feature type="domain" description="ArnT-like N-terminal" evidence="13">
    <location>
        <begin position="41"/>
        <end position="296"/>
    </location>
</feature>
<proteinExistence type="inferred from homology"/>
<feature type="transmembrane region" description="Helical" evidence="12">
    <location>
        <begin position="157"/>
        <end position="175"/>
    </location>
</feature>
<evidence type="ECO:0000256" key="5">
    <source>
        <dbReference type="ARBA" id="ARBA00022679"/>
    </source>
</evidence>
<feature type="transmembrane region" description="Helical" evidence="12">
    <location>
        <begin position="34"/>
        <end position="52"/>
    </location>
</feature>
<comment type="pathway">
    <text evidence="2">Protein modification; protein glycosylation.</text>
</comment>
<feature type="transmembrane region" description="Helical" evidence="12">
    <location>
        <begin position="277"/>
        <end position="299"/>
    </location>
</feature>
<dbReference type="PANTHER" id="PTHR10050">
    <property type="entry name" value="DOLICHYL-PHOSPHATE-MANNOSE--PROTEIN MANNOSYLTRANSFERASE"/>
    <property type="match status" value="1"/>
</dbReference>
<dbReference type="PANTHER" id="PTHR10050:SF46">
    <property type="entry name" value="PROTEIN O-MANNOSYL-TRANSFERASE 2"/>
    <property type="match status" value="1"/>
</dbReference>
<evidence type="ECO:0000256" key="9">
    <source>
        <dbReference type="ARBA" id="ARBA00093617"/>
    </source>
</evidence>
<evidence type="ECO:0000256" key="12">
    <source>
        <dbReference type="SAM" id="Phobius"/>
    </source>
</evidence>
<keyword evidence="6 12" id="KW-0812">Transmembrane</keyword>
<dbReference type="Proteomes" id="UP001054811">
    <property type="component" value="Chromosome"/>
</dbReference>
<feature type="compositionally biased region" description="Low complexity" evidence="11">
    <location>
        <begin position="511"/>
        <end position="524"/>
    </location>
</feature>
<evidence type="ECO:0000313" key="14">
    <source>
        <dbReference type="EMBL" id="UUT35613.1"/>
    </source>
</evidence>
<dbReference type="EMBL" id="CP091139">
    <property type="protein sequence ID" value="UUT35613.1"/>
    <property type="molecule type" value="Genomic_DNA"/>
</dbReference>
<evidence type="ECO:0000256" key="1">
    <source>
        <dbReference type="ARBA" id="ARBA00004127"/>
    </source>
</evidence>
<gene>
    <name evidence="14" type="ORF">L2X98_20200</name>
</gene>